<dbReference type="EMBL" id="BGPR01030329">
    <property type="protein sequence ID" value="GBO02767.1"/>
    <property type="molecule type" value="Genomic_DNA"/>
</dbReference>
<proteinExistence type="predicted"/>
<organism evidence="1 2">
    <name type="scientific">Araneus ventricosus</name>
    <name type="common">Orbweaver spider</name>
    <name type="synonym">Epeira ventricosa</name>
    <dbReference type="NCBI Taxonomy" id="182803"/>
    <lineage>
        <taxon>Eukaryota</taxon>
        <taxon>Metazoa</taxon>
        <taxon>Ecdysozoa</taxon>
        <taxon>Arthropoda</taxon>
        <taxon>Chelicerata</taxon>
        <taxon>Arachnida</taxon>
        <taxon>Araneae</taxon>
        <taxon>Araneomorphae</taxon>
        <taxon>Entelegynae</taxon>
        <taxon>Araneoidea</taxon>
        <taxon>Araneidae</taxon>
        <taxon>Araneus</taxon>
    </lineage>
</organism>
<evidence type="ECO:0000313" key="1">
    <source>
        <dbReference type="EMBL" id="GBO02767.1"/>
    </source>
</evidence>
<name>A0A4Y2TTQ2_ARAVE</name>
<accession>A0A4Y2TTQ2</accession>
<reference evidence="1 2" key="1">
    <citation type="journal article" date="2019" name="Sci. Rep.">
        <title>Orb-weaving spider Araneus ventricosus genome elucidates the spidroin gene catalogue.</title>
        <authorList>
            <person name="Kono N."/>
            <person name="Nakamura H."/>
            <person name="Ohtoshi R."/>
            <person name="Moran D.A.P."/>
            <person name="Shinohara A."/>
            <person name="Yoshida Y."/>
            <person name="Fujiwara M."/>
            <person name="Mori M."/>
            <person name="Tomita M."/>
            <person name="Arakawa K."/>
        </authorList>
    </citation>
    <scope>NUCLEOTIDE SEQUENCE [LARGE SCALE GENOMIC DNA]</scope>
</reference>
<comment type="caution">
    <text evidence="1">The sequence shown here is derived from an EMBL/GenBank/DDBJ whole genome shotgun (WGS) entry which is preliminary data.</text>
</comment>
<keyword evidence="2" id="KW-1185">Reference proteome</keyword>
<dbReference type="Proteomes" id="UP000499080">
    <property type="component" value="Unassembled WGS sequence"/>
</dbReference>
<sequence length="103" mass="11887">MTNFDQAGLHRTSKSPEVLHPSSVVLIIMSNSLIVLDHIERAIRGPVLPLWYYYHVEFDRRPSIVIHQSASYSFSPWVVIDSSCRILTVLTTLNEHQRPYLLL</sequence>
<evidence type="ECO:0000313" key="2">
    <source>
        <dbReference type="Proteomes" id="UP000499080"/>
    </source>
</evidence>
<protein>
    <submittedName>
        <fullName evidence="1">Uncharacterized protein</fullName>
    </submittedName>
</protein>
<gene>
    <name evidence="1" type="ORF">AVEN_148783_1</name>
</gene>
<dbReference type="AlphaFoldDB" id="A0A4Y2TTQ2"/>